<evidence type="ECO:0000313" key="1">
    <source>
        <dbReference type="EMBL" id="AMN31346.1"/>
    </source>
</evidence>
<protein>
    <submittedName>
        <fullName evidence="1">Uncharacterized protein</fullName>
    </submittedName>
</protein>
<organism evidence="1 2">
    <name type="scientific">Clostridium perfringens</name>
    <dbReference type="NCBI Taxonomy" id="1502"/>
    <lineage>
        <taxon>Bacteria</taxon>
        <taxon>Bacillati</taxon>
        <taxon>Bacillota</taxon>
        <taxon>Clostridia</taxon>
        <taxon>Eubacteriales</taxon>
        <taxon>Clostridiaceae</taxon>
        <taxon>Clostridium</taxon>
    </lineage>
</organism>
<keyword evidence="1" id="KW-0614">Plasmid</keyword>
<reference evidence="1 2" key="1">
    <citation type="journal article" date="2016" name="PLoS ONE">
        <title>Plasmid Characterization and Chromosome Analysis of Two netF+ Clostridium perfringens Isolates Associated with Foal and Canine Necrotizing Enteritis.</title>
        <authorList>
            <person name="Mehdizadeh Gohari I."/>
            <person name="Kropinski A.M."/>
            <person name="Weese S.J."/>
            <person name="Parreira V.R."/>
            <person name="Whitehead A.E."/>
            <person name="Boerlin P."/>
            <person name="Prescott J.F."/>
        </authorList>
    </citation>
    <scope>NUCLEOTIDE SEQUENCE [LARGE SCALE GENOMIC DNA]</scope>
    <source>
        <strain evidence="1 2">JP838</strain>
        <plasmid evidence="2">Plasmid pJFP838A</plasmid>
    </source>
</reference>
<dbReference type="EMBL" id="CP013615">
    <property type="protein sequence ID" value="AMN31346.1"/>
    <property type="molecule type" value="Genomic_DNA"/>
</dbReference>
<proteinExistence type="predicted"/>
<sequence length="104" mass="12669">MVIMKRACMYADAWRDYKIYVDEKVVEYISDGEVIVLDLPKGKHKMYLKLDWCRSNEIEFEVNEDDDVCIRCGNSLNRFQMFFGLFYVLFRRNKYLYLEFYGIK</sequence>
<dbReference type="OrthoDB" id="2223488at2"/>
<dbReference type="RefSeq" id="WP_061429923.1">
    <property type="nucleotide sequence ID" value="NZ_CATNZX010000001.1"/>
</dbReference>
<geneLocation type="plasmid" evidence="1 2">
    <name>pJFP838A</name>
</geneLocation>
<gene>
    <name evidence="1" type="ORF">JFP838_pA0430</name>
</gene>
<dbReference type="Proteomes" id="UP000070260">
    <property type="component" value="Plasmid pJFP838A"/>
</dbReference>
<dbReference type="PATRIC" id="fig|1502.177.peg.3641"/>
<dbReference type="AlphaFoldDB" id="A0A140GS37"/>
<accession>A0A140GS37</accession>
<name>A0A140GS37_CLOPF</name>
<evidence type="ECO:0000313" key="2">
    <source>
        <dbReference type="Proteomes" id="UP000070260"/>
    </source>
</evidence>